<accession>A0ABW7SKE4</accession>
<dbReference type="Proteomes" id="UP001611075">
    <property type="component" value="Unassembled WGS sequence"/>
</dbReference>
<sequence length="293" mass="29776">MPLRSGTATALWAGLGVTLVVASVVLPWRTVNRPGTIAEHVDHQFLAGGPAAGLWLFGTATAVLLVEAVALTGGRTRRLLRAAGTVLVVGLGALLVAIAEALTHALDSPLTLDPERGYVRPGPGFLPAAASLLACLAGLWSSRGRPVGLPSGPPPRRRVAGLLLLLGGWGAVGAAMVLPFWRTVHPDQVTLRLGFELSFVVLPLALGGGLASVASLALPGRSAWRQASRGLLLGNALSCGSLTGVGWFLSATDPYAPEHGMVSSGPGAGLFLALLGCLLVPLAGSLPPTPTAH</sequence>
<gene>
    <name evidence="2" type="ORF">ACH4OY_15980</name>
</gene>
<feature type="transmembrane region" description="Helical" evidence="1">
    <location>
        <begin position="52"/>
        <end position="72"/>
    </location>
</feature>
<feature type="transmembrane region" description="Helical" evidence="1">
    <location>
        <begin position="193"/>
        <end position="218"/>
    </location>
</feature>
<reference evidence="2 3" key="1">
    <citation type="submission" date="2024-10" db="EMBL/GenBank/DDBJ databases">
        <title>The Natural Products Discovery Center: Release of the First 8490 Sequenced Strains for Exploring Actinobacteria Biosynthetic Diversity.</title>
        <authorList>
            <person name="Kalkreuter E."/>
            <person name="Kautsar S.A."/>
            <person name="Yang D."/>
            <person name="Bader C.D."/>
            <person name="Teijaro C.N."/>
            <person name="Fluegel L."/>
            <person name="Davis C.M."/>
            <person name="Simpson J.R."/>
            <person name="Lauterbach L."/>
            <person name="Steele A.D."/>
            <person name="Gui C."/>
            <person name="Meng S."/>
            <person name="Li G."/>
            <person name="Viehrig K."/>
            <person name="Ye F."/>
            <person name="Su P."/>
            <person name="Kiefer A.F."/>
            <person name="Nichols A."/>
            <person name="Cepeda A.J."/>
            <person name="Yan W."/>
            <person name="Fan B."/>
            <person name="Jiang Y."/>
            <person name="Adhikari A."/>
            <person name="Zheng C.-J."/>
            <person name="Schuster L."/>
            <person name="Cowan T.M."/>
            <person name="Smanski M.J."/>
            <person name="Chevrette M.G."/>
            <person name="De Carvalho L.P.S."/>
            <person name="Shen B."/>
        </authorList>
    </citation>
    <scope>NUCLEOTIDE SEQUENCE [LARGE SCALE GENOMIC DNA]</scope>
    <source>
        <strain evidence="2 3">NPDC021253</strain>
    </source>
</reference>
<evidence type="ECO:0000313" key="3">
    <source>
        <dbReference type="Proteomes" id="UP001611075"/>
    </source>
</evidence>
<feature type="transmembrane region" description="Helical" evidence="1">
    <location>
        <begin position="161"/>
        <end position="181"/>
    </location>
</feature>
<evidence type="ECO:0000256" key="1">
    <source>
        <dbReference type="SAM" id="Phobius"/>
    </source>
</evidence>
<feature type="transmembrane region" description="Helical" evidence="1">
    <location>
        <begin position="79"/>
        <end position="102"/>
    </location>
</feature>
<keyword evidence="3" id="KW-1185">Reference proteome</keyword>
<dbReference type="RefSeq" id="WP_396680215.1">
    <property type="nucleotide sequence ID" value="NZ_JBIRPU010000009.1"/>
</dbReference>
<protein>
    <recommendedName>
        <fullName evidence="4">DUF998 domain-containing protein</fullName>
    </recommendedName>
</protein>
<name>A0ABW7SKE4_9ACTN</name>
<comment type="caution">
    <text evidence="2">The sequence shown here is derived from an EMBL/GenBank/DDBJ whole genome shotgun (WGS) entry which is preliminary data.</text>
</comment>
<feature type="transmembrane region" description="Helical" evidence="1">
    <location>
        <begin position="122"/>
        <end position="140"/>
    </location>
</feature>
<feature type="transmembrane region" description="Helical" evidence="1">
    <location>
        <begin position="269"/>
        <end position="287"/>
    </location>
</feature>
<proteinExistence type="predicted"/>
<organism evidence="2 3">
    <name type="scientific">Micromonospora rubida</name>
    <dbReference type="NCBI Taxonomy" id="2697657"/>
    <lineage>
        <taxon>Bacteria</taxon>
        <taxon>Bacillati</taxon>
        <taxon>Actinomycetota</taxon>
        <taxon>Actinomycetes</taxon>
        <taxon>Micromonosporales</taxon>
        <taxon>Micromonosporaceae</taxon>
        <taxon>Micromonospora</taxon>
    </lineage>
</organism>
<feature type="transmembrane region" description="Helical" evidence="1">
    <location>
        <begin position="230"/>
        <end position="249"/>
    </location>
</feature>
<evidence type="ECO:0008006" key="4">
    <source>
        <dbReference type="Google" id="ProtNLM"/>
    </source>
</evidence>
<dbReference type="EMBL" id="JBIRPU010000009">
    <property type="protein sequence ID" value="MFI0794164.1"/>
    <property type="molecule type" value="Genomic_DNA"/>
</dbReference>
<keyword evidence="1" id="KW-0472">Membrane</keyword>
<keyword evidence="1" id="KW-0812">Transmembrane</keyword>
<keyword evidence="1" id="KW-1133">Transmembrane helix</keyword>
<evidence type="ECO:0000313" key="2">
    <source>
        <dbReference type="EMBL" id="MFI0794164.1"/>
    </source>
</evidence>